<evidence type="ECO:0000313" key="8">
    <source>
        <dbReference type="EMBL" id="ADB51643.1"/>
    </source>
</evidence>
<reference evidence="9" key="2">
    <citation type="submission" date="2010-01" db="EMBL/GenBank/DDBJ databases">
        <title>The complete genome of Conexibacter woesei DSM 14684.</title>
        <authorList>
            <consortium name="US DOE Joint Genome Institute (JGI-PGF)"/>
            <person name="Lucas S."/>
            <person name="Copeland A."/>
            <person name="Lapidus A."/>
            <person name="Glavina del Rio T."/>
            <person name="Dalin E."/>
            <person name="Tice H."/>
            <person name="Bruce D."/>
            <person name="Goodwin L."/>
            <person name="Pitluck S."/>
            <person name="Kyrpides N."/>
            <person name="Mavromatis K."/>
            <person name="Ivanova N."/>
            <person name="Mikhailova N."/>
            <person name="Chertkov O."/>
            <person name="Brettin T."/>
            <person name="Detter J.C."/>
            <person name="Han C."/>
            <person name="Larimer F."/>
            <person name="Land M."/>
            <person name="Hauser L."/>
            <person name="Markowitz V."/>
            <person name="Cheng J.-F."/>
            <person name="Hugenholtz P."/>
            <person name="Woyke T."/>
            <person name="Wu D."/>
            <person name="Pukall R."/>
            <person name="Steenblock K."/>
            <person name="Schneider S."/>
            <person name="Klenk H.-P."/>
            <person name="Eisen J.A."/>
        </authorList>
    </citation>
    <scope>NUCLEOTIDE SEQUENCE [LARGE SCALE GENOMIC DNA]</scope>
    <source>
        <strain evidence="9">DSM 14684 / CIP 108061 / JCM 11494 / NBRC 100937 / ID131577</strain>
    </source>
</reference>
<keyword evidence="3 5" id="KW-0819">tRNA processing</keyword>
<sequence length="295" mass="31739">MSGPSGPLTPADGVILYDKPRDVTSHDIVYRVRRALPRKTRVGHAGTLDPFATGLLLVLVGRGTRAQRFLMALEKSYETIARFGAVSTTGDSEGEISETGVVPDGDLVLPTGLVRQRPPAYSALRVDGERAYARARRGEDVELPEREVAVHAFEERWRDGARRAFGIRCSSGTYVRSLVADLGDAYCEELRRTAIGPFDVADADPERIVPLGDALAFLPQRRLGEEEARRAGHGVAVADPEPPGPPDPPDPSSREPAPPAPYVRLTDAAGLIAIAEPRRGDDGAPLLKPVVGFRG</sequence>
<dbReference type="GO" id="GO:0160148">
    <property type="term" value="F:tRNA pseudouridine(55) synthase activity"/>
    <property type="evidence" value="ECO:0007669"/>
    <property type="project" value="UniProtKB-EC"/>
</dbReference>
<dbReference type="GO" id="GO:0031119">
    <property type="term" value="P:tRNA pseudouridine synthesis"/>
    <property type="evidence" value="ECO:0007669"/>
    <property type="project" value="UniProtKB-UniRule"/>
</dbReference>
<dbReference type="HOGENOM" id="CLU_032087_0_0_11"/>
<feature type="region of interest" description="Disordered" evidence="6">
    <location>
        <begin position="228"/>
        <end position="262"/>
    </location>
</feature>
<evidence type="ECO:0000256" key="1">
    <source>
        <dbReference type="ARBA" id="ARBA00000385"/>
    </source>
</evidence>
<dbReference type="Pfam" id="PF01509">
    <property type="entry name" value="TruB_N"/>
    <property type="match status" value="1"/>
</dbReference>
<dbReference type="PANTHER" id="PTHR13767:SF2">
    <property type="entry name" value="PSEUDOURIDYLATE SYNTHASE TRUB1"/>
    <property type="match status" value="1"/>
</dbReference>
<dbReference type="KEGG" id="cwo:Cwoe_3225"/>
<evidence type="ECO:0000313" key="9">
    <source>
        <dbReference type="Proteomes" id="UP000008229"/>
    </source>
</evidence>
<dbReference type="InterPro" id="IPR014780">
    <property type="entry name" value="tRNA_psdUridine_synth_TruB"/>
</dbReference>
<keyword evidence="9" id="KW-1185">Reference proteome</keyword>
<dbReference type="EC" id="5.4.99.25" evidence="5"/>
<dbReference type="InterPro" id="IPR020103">
    <property type="entry name" value="PsdUridine_synth_cat_dom_sf"/>
</dbReference>
<dbReference type="GO" id="GO:1990481">
    <property type="term" value="P:mRNA pseudouridine synthesis"/>
    <property type="evidence" value="ECO:0007669"/>
    <property type="project" value="TreeGrafter"/>
</dbReference>
<accession>D3FE27</accession>
<evidence type="ECO:0000256" key="3">
    <source>
        <dbReference type="ARBA" id="ARBA00022694"/>
    </source>
</evidence>
<dbReference type="InterPro" id="IPR002501">
    <property type="entry name" value="PsdUridine_synth_N"/>
</dbReference>
<feature type="domain" description="Pseudouridine synthase II N-terminal" evidence="7">
    <location>
        <begin position="38"/>
        <end position="175"/>
    </location>
</feature>
<organism evidence="8 9">
    <name type="scientific">Conexibacter woesei (strain DSM 14684 / CCUG 47730 / CIP 108061 / JCM 11494 / NBRC 100937 / ID131577)</name>
    <dbReference type="NCBI Taxonomy" id="469383"/>
    <lineage>
        <taxon>Bacteria</taxon>
        <taxon>Bacillati</taxon>
        <taxon>Actinomycetota</taxon>
        <taxon>Thermoleophilia</taxon>
        <taxon>Solirubrobacterales</taxon>
        <taxon>Conexibacteraceae</taxon>
        <taxon>Conexibacter</taxon>
    </lineage>
</organism>
<dbReference type="Gene3D" id="3.30.2350.10">
    <property type="entry name" value="Pseudouridine synthase"/>
    <property type="match status" value="1"/>
</dbReference>
<name>D3FE27_CONWI</name>
<feature type="active site" description="Nucleophile" evidence="5">
    <location>
        <position position="49"/>
    </location>
</feature>
<comment type="similarity">
    <text evidence="2 5">Belongs to the pseudouridine synthase TruB family. Type 1 subfamily.</text>
</comment>
<comment type="catalytic activity">
    <reaction evidence="1 5">
        <text>uridine(55) in tRNA = pseudouridine(55) in tRNA</text>
        <dbReference type="Rhea" id="RHEA:42532"/>
        <dbReference type="Rhea" id="RHEA-COMP:10101"/>
        <dbReference type="Rhea" id="RHEA-COMP:10102"/>
        <dbReference type="ChEBI" id="CHEBI:65314"/>
        <dbReference type="ChEBI" id="CHEBI:65315"/>
        <dbReference type="EC" id="5.4.99.25"/>
    </reaction>
</comment>
<dbReference type="GO" id="GO:0003723">
    <property type="term" value="F:RNA binding"/>
    <property type="evidence" value="ECO:0007669"/>
    <property type="project" value="InterPro"/>
</dbReference>
<feature type="compositionally biased region" description="Pro residues" evidence="6">
    <location>
        <begin position="240"/>
        <end position="261"/>
    </location>
</feature>
<keyword evidence="4 5" id="KW-0413">Isomerase</keyword>
<dbReference type="PANTHER" id="PTHR13767">
    <property type="entry name" value="TRNA-PSEUDOURIDINE SYNTHASE"/>
    <property type="match status" value="1"/>
</dbReference>
<reference evidence="8 9" key="1">
    <citation type="journal article" date="2010" name="Stand. Genomic Sci.">
        <title>Complete genome sequence of Conexibacter woesei type strain (ID131577).</title>
        <authorList>
            <person name="Pukall R."/>
            <person name="Lapidus A."/>
            <person name="Glavina Del Rio T."/>
            <person name="Copeland A."/>
            <person name="Tice H."/>
            <person name="Cheng J.-F."/>
            <person name="Lucas S."/>
            <person name="Chen F."/>
            <person name="Nolan M."/>
            <person name="Bruce D."/>
            <person name="Goodwin L."/>
            <person name="Pitluck S."/>
            <person name="Mavromatis K."/>
            <person name="Ivanova N."/>
            <person name="Ovchinnikova G."/>
            <person name="Pati A."/>
            <person name="Chen A."/>
            <person name="Palaniappan K."/>
            <person name="Land M."/>
            <person name="Hauser L."/>
            <person name="Chang Y.-J."/>
            <person name="Jeffries C.D."/>
            <person name="Chain P."/>
            <person name="Meincke L."/>
            <person name="Sims D."/>
            <person name="Brettin T."/>
            <person name="Detter J.C."/>
            <person name="Rohde M."/>
            <person name="Goeker M."/>
            <person name="Bristow J."/>
            <person name="Eisen J.A."/>
            <person name="Markowitz V."/>
            <person name="Kyrpides N.C."/>
            <person name="Klenk H.-P."/>
            <person name="Hugenholtz P."/>
        </authorList>
    </citation>
    <scope>NUCLEOTIDE SEQUENCE [LARGE SCALE GENOMIC DNA]</scope>
    <source>
        <strain evidence="9">DSM 14684 / CIP 108061 / JCM 11494 / NBRC 100937 / ID131577</strain>
    </source>
</reference>
<dbReference type="EMBL" id="CP001854">
    <property type="protein sequence ID" value="ADB51643.1"/>
    <property type="molecule type" value="Genomic_DNA"/>
</dbReference>
<dbReference type="HAMAP" id="MF_01080">
    <property type="entry name" value="TruB_bact"/>
    <property type="match status" value="1"/>
</dbReference>
<dbReference type="AlphaFoldDB" id="D3FE27"/>
<feature type="region of interest" description="Disordered" evidence="6">
    <location>
        <begin position="276"/>
        <end position="295"/>
    </location>
</feature>
<protein>
    <recommendedName>
        <fullName evidence="5">tRNA pseudouridine synthase B</fullName>
        <ecNumber evidence="5">5.4.99.25</ecNumber>
    </recommendedName>
    <alternativeName>
        <fullName evidence="5">tRNA pseudouridine(55) synthase</fullName>
        <shortName evidence="5">Psi55 synthase</shortName>
    </alternativeName>
    <alternativeName>
        <fullName evidence="5">tRNA pseudouridylate synthase</fullName>
    </alternativeName>
    <alternativeName>
        <fullName evidence="5">tRNA-uridine isomerase</fullName>
    </alternativeName>
</protein>
<proteinExistence type="inferred from homology"/>
<dbReference type="eggNOG" id="COG0130">
    <property type="taxonomic scope" value="Bacteria"/>
</dbReference>
<gene>
    <name evidence="5" type="primary">truB</name>
    <name evidence="8" type="ordered locus">Cwoe_3225</name>
</gene>
<dbReference type="STRING" id="469383.Cwoe_3225"/>
<dbReference type="Proteomes" id="UP000008229">
    <property type="component" value="Chromosome"/>
</dbReference>
<evidence type="ECO:0000256" key="2">
    <source>
        <dbReference type="ARBA" id="ARBA00005642"/>
    </source>
</evidence>
<evidence type="ECO:0000256" key="5">
    <source>
        <dbReference type="HAMAP-Rule" id="MF_01080"/>
    </source>
</evidence>
<evidence type="ECO:0000259" key="7">
    <source>
        <dbReference type="Pfam" id="PF01509"/>
    </source>
</evidence>
<evidence type="ECO:0000256" key="4">
    <source>
        <dbReference type="ARBA" id="ARBA00023235"/>
    </source>
</evidence>
<comment type="function">
    <text evidence="5">Responsible for synthesis of pseudouridine from uracil-55 in the psi GC loop of transfer RNAs.</text>
</comment>
<dbReference type="OrthoDB" id="9802309at2"/>
<evidence type="ECO:0000256" key="6">
    <source>
        <dbReference type="SAM" id="MobiDB-lite"/>
    </source>
</evidence>
<dbReference type="SUPFAM" id="SSF55120">
    <property type="entry name" value="Pseudouridine synthase"/>
    <property type="match status" value="1"/>
</dbReference>
<dbReference type="RefSeq" id="WP_012934694.1">
    <property type="nucleotide sequence ID" value="NC_013739.1"/>
</dbReference>
<dbReference type="NCBIfam" id="TIGR00431">
    <property type="entry name" value="TruB"/>
    <property type="match status" value="1"/>
</dbReference>